<dbReference type="Proteomes" id="UP001163046">
    <property type="component" value="Unassembled WGS sequence"/>
</dbReference>
<sequence>MEKLGINIQIMPGSSWLPLPNGKPLVQFPKLFMSSVKLVCNFRTIAGGLLVVGSTLALRSCSSPEEFIDAFNKVILVASSKLVEISEGSLCFTVQADTPSA</sequence>
<proteinExistence type="predicted"/>
<reference evidence="1" key="1">
    <citation type="submission" date="2023-01" db="EMBL/GenBank/DDBJ databases">
        <title>Genome assembly of the deep-sea coral Lophelia pertusa.</title>
        <authorList>
            <person name="Herrera S."/>
            <person name="Cordes E."/>
        </authorList>
    </citation>
    <scope>NUCLEOTIDE SEQUENCE</scope>
    <source>
        <strain evidence="1">USNM1676648</strain>
        <tissue evidence="1">Polyp</tissue>
    </source>
</reference>
<accession>A0A9W9ZAL8</accession>
<dbReference type="OrthoDB" id="5987712at2759"/>
<organism evidence="1 2">
    <name type="scientific">Desmophyllum pertusum</name>
    <dbReference type="NCBI Taxonomy" id="174260"/>
    <lineage>
        <taxon>Eukaryota</taxon>
        <taxon>Metazoa</taxon>
        <taxon>Cnidaria</taxon>
        <taxon>Anthozoa</taxon>
        <taxon>Hexacorallia</taxon>
        <taxon>Scleractinia</taxon>
        <taxon>Caryophylliina</taxon>
        <taxon>Caryophylliidae</taxon>
        <taxon>Desmophyllum</taxon>
    </lineage>
</organism>
<protein>
    <submittedName>
        <fullName evidence="1">Uncharacterized protein</fullName>
    </submittedName>
</protein>
<comment type="caution">
    <text evidence="1">The sequence shown here is derived from an EMBL/GenBank/DDBJ whole genome shotgun (WGS) entry which is preliminary data.</text>
</comment>
<dbReference type="EMBL" id="MU826370">
    <property type="protein sequence ID" value="KAJ7377976.1"/>
    <property type="molecule type" value="Genomic_DNA"/>
</dbReference>
<dbReference type="AlphaFoldDB" id="A0A9W9ZAL8"/>
<gene>
    <name evidence="1" type="ORF">OS493_025292</name>
</gene>
<evidence type="ECO:0000313" key="2">
    <source>
        <dbReference type="Proteomes" id="UP001163046"/>
    </source>
</evidence>
<evidence type="ECO:0000313" key="1">
    <source>
        <dbReference type="EMBL" id="KAJ7377976.1"/>
    </source>
</evidence>
<name>A0A9W9ZAL8_9CNID</name>
<keyword evidence="2" id="KW-1185">Reference proteome</keyword>